<dbReference type="EC" id="3.4.-.-" evidence="1"/>
<name>A0ACD5FQF8_STAHY</name>
<dbReference type="EMBL" id="CP171742">
    <property type="protein sequence ID" value="XKR70451.1"/>
    <property type="molecule type" value="Genomic_DNA"/>
</dbReference>
<evidence type="ECO:0000313" key="2">
    <source>
        <dbReference type="Proteomes" id="UP001234913"/>
    </source>
</evidence>
<protein>
    <submittedName>
        <fullName evidence="1">CPBP family intramembrane glutamic endopeptidase</fullName>
        <ecNumber evidence="1">3.4.-.-</ecNumber>
    </submittedName>
</protein>
<accession>A0ACD5FQF8</accession>
<evidence type="ECO:0000313" key="1">
    <source>
        <dbReference type="EMBL" id="XKR70451.1"/>
    </source>
</evidence>
<gene>
    <name evidence="1" type="ORF">QUC96_006395</name>
</gene>
<organism evidence="1 2">
    <name type="scientific">Staphylococcus hyicus</name>
    <dbReference type="NCBI Taxonomy" id="1284"/>
    <lineage>
        <taxon>Bacteria</taxon>
        <taxon>Bacillati</taxon>
        <taxon>Bacillota</taxon>
        <taxon>Bacilli</taxon>
        <taxon>Bacillales</taxon>
        <taxon>Staphylococcaceae</taxon>
        <taxon>Staphylococcus</taxon>
    </lineage>
</organism>
<keyword evidence="1" id="KW-0378">Hydrolase</keyword>
<keyword evidence="2" id="KW-1185">Reference proteome</keyword>
<dbReference type="Proteomes" id="UP001234913">
    <property type="component" value="Chromosome"/>
</dbReference>
<proteinExistence type="predicted"/>
<sequence length="276" mass="31198">MTHIKVIGVFIIGLLIMVFSQGIGALWEEILPNFGLGNILFGLTYISVAYVLIRLWVRRGLKSTLNNYRITKVKIDRPVLILALLLPLCVYTFYFLFIPGEFFVDLSQSPNAIINQISFTLFVNALAAAIVEEFVLRGVLMGYIESQFNIQIAIVTTAIFFATIHLLNGVSSAVDILRLLISGTLVGVMFGLLTFIFKSVWASITVHLFWNLFQLISLTTDLSRSEFLQYRMNVHDLWITGGQYGIETSIISIMGYLVMIVLLLGIFFKFNKFNTR</sequence>
<reference evidence="1" key="1">
    <citation type="submission" date="2024-09" db="EMBL/GenBank/DDBJ databases">
        <authorList>
            <person name="Gagne-Thivierge C."/>
        </authorList>
    </citation>
    <scope>NUCLEOTIDE SEQUENCE</scope>
    <source>
        <strain evidence="1">SC310</strain>
    </source>
</reference>